<dbReference type="InterPro" id="IPR036282">
    <property type="entry name" value="Glutathione-S-Trfase_C_sf"/>
</dbReference>
<dbReference type="PANTHER" id="PTHR11571:SF263">
    <property type="entry name" value="GLUTATHIONE S-TRANSFERASE"/>
    <property type="match status" value="1"/>
</dbReference>
<gene>
    <name evidence="2" type="ORF">sr11783</name>
</gene>
<dbReference type="Proteomes" id="UP000008867">
    <property type="component" value="Chromosome 1"/>
</dbReference>
<dbReference type="CDD" id="cd03192">
    <property type="entry name" value="GST_C_Sigma_like"/>
    <property type="match status" value="1"/>
</dbReference>
<evidence type="ECO:0000259" key="1">
    <source>
        <dbReference type="Pfam" id="PF14497"/>
    </source>
</evidence>
<dbReference type="GO" id="GO:0004364">
    <property type="term" value="F:glutathione transferase activity"/>
    <property type="evidence" value="ECO:0007669"/>
    <property type="project" value="TreeGrafter"/>
</dbReference>
<dbReference type="EMBL" id="FQ311430">
    <property type="protein sequence ID" value="CBQ67826.1"/>
    <property type="molecule type" value="Genomic_DNA"/>
</dbReference>
<evidence type="ECO:0000313" key="3">
    <source>
        <dbReference type="Proteomes" id="UP000008867"/>
    </source>
</evidence>
<dbReference type="GO" id="GO:0006749">
    <property type="term" value="P:glutathione metabolic process"/>
    <property type="evidence" value="ECO:0007669"/>
    <property type="project" value="TreeGrafter"/>
</dbReference>
<dbReference type="InterPro" id="IPR050213">
    <property type="entry name" value="GST_superfamily"/>
</dbReference>
<dbReference type="SUPFAM" id="SSF47616">
    <property type="entry name" value="GST C-terminal domain-like"/>
    <property type="match status" value="1"/>
</dbReference>
<proteinExistence type="predicted"/>
<dbReference type="SUPFAM" id="SSF52833">
    <property type="entry name" value="Thioredoxin-like"/>
    <property type="match status" value="1"/>
</dbReference>
<accession>E6ZKH3</accession>
<dbReference type="Pfam" id="PF14497">
    <property type="entry name" value="GST_C_3"/>
    <property type="match status" value="1"/>
</dbReference>
<dbReference type="Gene3D" id="1.20.1050.10">
    <property type="match status" value="1"/>
</dbReference>
<feature type="domain" description="Glutathione S-transferase C-terminal" evidence="1">
    <location>
        <begin position="128"/>
        <end position="244"/>
    </location>
</feature>
<dbReference type="VEuPathDB" id="FungiDB:sr11783"/>
<dbReference type="eggNOG" id="ENOG502S03C">
    <property type="taxonomic scope" value="Eukaryota"/>
</dbReference>
<protein>
    <recommendedName>
        <fullName evidence="1">Glutathione S-transferase C-terminal domain-containing protein</fullName>
    </recommendedName>
</protein>
<sequence length="265" mass="29735">MSEQLEYTLYYWPGIPGRGEFVRLCFEAARVAYRDDTDIATFTKLVLNKDAPGIAAPHFAVPILGVRAVKDAGKTHYISQTPVILSFLAPRLGLLGDAAKLDGLERDVAVAQLHQLCATALDLNNEVHDTHHPISTSSYYEEQKDEAKKRAADFRAHRLPKFLQVFEVALRDNGAGLDEKKSGAARLWGTTTTVADLTLFQVVDGLLFAFPKCMQKLKVGGKYDHVFQLHDQVKAELKDYLESDRRQPYSNGVFRHYPELDDDVE</sequence>
<name>E6ZKH3_SPORE</name>
<dbReference type="AlphaFoldDB" id="E6ZKH3"/>
<dbReference type="FunFam" id="1.20.1050.10:FF:000051">
    <property type="entry name" value="Glutathione S-transferase"/>
    <property type="match status" value="1"/>
</dbReference>
<dbReference type="Gene3D" id="3.40.30.10">
    <property type="entry name" value="Glutaredoxin"/>
    <property type="match status" value="1"/>
</dbReference>
<dbReference type="OrthoDB" id="414243at2759"/>
<organism evidence="2 3">
    <name type="scientific">Sporisorium reilianum (strain SRZ2)</name>
    <name type="common">Maize head smut fungus</name>
    <dbReference type="NCBI Taxonomy" id="999809"/>
    <lineage>
        <taxon>Eukaryota</taxon>
        <taxon>Fungi</taxon>
        <taxon>Dikarya</taxon>
        <taxon>Basidiomycota</taxon>
        <taxon>Ustilaginomycotina</taxon>
        <taxon>Ustilaginomycetes</taxon>
        <taxon>Ustilaginales</taxon>
        <taxon>Ustilaginaceae</taxon>
        <taxon>Sporisorium</taxon>
    </lineage>
</organism>
<dbReference type="HOGENOM" id="CLU_039475_0_1_1"/>
<reference evidence="2 3" key="1">
    <citation type="journal article" date="2010" name="Science">
        <title>Pathogenicity determinants in smut fungi revealed by genome comparison.</title>
        <authorList>
            <person name="Schirawski J."/>
            <person name="Mannhaupt G."/>
            <person name="Muench K."/>
            <person name="Brefort T."/>
            <person name="Schipper K."/>
            <person name="Doehlemann G."/>
            <person name="Di Stasio M."/>
            <person name="Roessel N."/>
            <person name="Mendoza-Mendoza A."/>
            <person name="Pester D."/>
            <person name="Mueller O."/>
            <person name="Winterberg B."/>
            <person name="Meyer E."/>
            <person name="Ghareeb H."/>
            <person name="Wollenberg T."/>
            <person name="Muensterkoetter M."/>
            <person name="Wong P."/>
            <person name="Walter M."/>
            <person name="Stukenbrock E."/>
            <person name="Gueldener U."/>
            <person name="Kahmann R."/>
        </authorList>
    </citation>
    <scope>NUCLEOTIDE SEQUENCE [LARGE SCALE GENOMIC DNA]</scope>
    <source>
        <strain evidence="3">SRZ2</strain>
    </source>
</reference>
<evidence type="ECO:0000313" key="2">
    <source>
        <dbReference type="EMBL" id="CBQ67826.1"/>
    </source>
</evidence>
<keyword evidence="3" id="KW-1185">Reference proteome</keyword>
<dbReference type="InterPro" id="IPR036249">
    <property type="entry name" value="Thioredoxin-like_sf"/>
</dbReference>
<dbReference type="PANTHER" id="PTHR11571">
    <property type="entry name" value="GLUTATHIONE S-TRANSFERASE"/>
    <property type="match status" value="1"/>
</dbReference>
<dbReference type="InterPro" id="IPR004046">
    <property type="entry name" value="GST_C"/>
</dbReference>